<evidence type="ECO:0000256" key="2">
    <source>
        <dbReference type="ARBA" id="ARBA00022741"/>
    </source>
</evidence>
<proteinExistence type="inferred from homology"/>
<evidence type="ECO:0000313" key="7">
    <source>
        <dbReference type="Proteomes" id="UP001294412"/>
    </source>
</evidence>
<dbReference type="InterPro" id="IPR003439">
    <property type="entry name" value="ABC_transporter-like_ATP-bd"/>
</dbReference>
<dbReference type="InterPro" id="IPR027417">
    <property type="entry name" value="P-loop_NTPase"/>
</dbReference>
<dbReference type="PANTHER" id="PTHR24220:SF689">
    <property type="entry name" value="LIPOPROTEIN-RELEASING SYSTEM ATP-BINDING PROTEIN LOLD"/>
    <property type="match status" value="1"/>
</dbReference>
<dbReference type="Gene3D" id="3.40.50.300">
    <property type="entry name" value="P-loop containing nucleotide triphosphate hydrolases"/>
    <property type="match status" value="1"/>
</dbReference>
<protein>
    <submittedName>
        <fullName evidence="6">ATP-binding cassette domain-containing protein</fullName>
    </submittedName>
</protein>
<dbReference type="EMBL" id="JAXLPB010000002">
    <property type="protein sequence ID" value="MDY8109072.1"/>
    <property type="molecule type" value="Genomic_DNA"/>
</dbReference>
<evidence type="ECO:0000313" key="6">
    <source>
        <dbReference type="EMBL" id="MDY8109072.1"/>
    </source>
</evidence>
<dbReference type="InterPro" id="IPR017871">
    <property type="entry name" value="ABC_transporter-like_CS"/>
</dbReference>
<gene>
    <name evidence="6" type="ORF">U0C82_07930</name>
</gene>
<dbReference type="InterPro" id="IPR015854">
    <property type="entry name" value="ABC_transpr_LolD-like"/>
</dbReference>
<dbReference type="PROSITE" id="PS50893">
    <property type="entry name" value="ABC_TRANSPORTER_2"/>
    <property type="match status" value="1"/>
</dbReference>
<accession>A0ABU5I149</accession>
<dbReference type="Pfam" id="PF00005">
    <property type="entry name" value="ABC_tran"/>
    <property type="match status" value="1"/>
</dbReference>
<evidence type="ECO:0000256" key="1">
    <source>
        <dbReference type="ARBA" id="ARBA00005417"/>
    </source>
</evidence>
<reference evidence="6 7" key="1">
    <citation type="submission" date="2023-12" db="EMBL/GenBank/DDBJ databases">
        <title>Description of Novel Strain Fulvimarina sp. 2208YS6-2-32 isolated from Uroteuthis (Photololigo) edulis.</title>
        <authorList>
            <person name="Park J.-S."/>
        </authorList>
    </citation>
    <scope>NUCLEOTIDE SEQUENCE [LARGE SCALE GENOMIC DNA]</scope>
    <source>
        <strain evidence="6 7">2208YS6-2-32</strain>
    </source>
</reference>
<organism evidence="6 7">
    <name type="scientific">Fulvimarina uroteuthidis</name>
    <dbReference type="NCBI Taxonomy" id="3098149"/>
    <lineage>
        <taxon>Bacteria</taxon>
        <taxon>Pseudomonadati</taxon>
        <taxon>Pseudomonadota</taxon>
        <taxon>Alphaproteobacteria</taxon>
        <taxon>Hyphomicrobiales</taxon>
        <taxon>Aurantimonadaceae</taxon>
        <taxon>Fulvimarina</taxon>
    </lineage>
</organism>
<dbReference type="InterPro" id="IPR003593">
    <property type="entry name" value="AAA+_ATPase"/>
</dbReference>
<comment type="caution">
    <text evidence="6">The sequence shown here is derived from an EMBL/GenBank/DDBJ whole genome shotgun (WGS) entry which is preliminary data.</text>
</comment>
<keyword evidence="7" id="KW-1185">Reference proteome</keyword>
<feature type="domain" description="ABC transporter" evidence="5">
    <location>
        <begin position="12"/>
        <end position="233"/>
    </location>
</feature>
<dbReference type="RefSeq" id="WP_322186534.1">
    <property type="nucleotide sequence ID" value="NZ_JAXLPB010000002.1"/>
</dbReference>
<dbReference type="SUPFAM" id="SSF52540">
    <property type="entry name" value="P-loop containing nucleoside triphosphate hydrolases"/>
    <property type="match status" value="1"/>
</dbReference>
<dbReference type="PROSITE" id="PS00211">
    <property type="entry name" value="ABC_TRANSPORTER_1"/>
    <property type="match status" value="1"/>
</dbReference>
<dbReference type="PANTHER" id="PTHR24220">
    <property type="entry name" value="IMPORT ATP-BINDING PROTEIN"/>
    <property type="match status" value="1"/>
</dbReference>
<evidence type="ECO:0000259" key="5">
    <source>
        <dbReference type="PROSITE" id="PS50893"/>
    </source>
</evidence>
<keyword evidence="3 6" id="KW-0067">ATP-binding</keyword>
<evidence type="ECO:0000256" key="4">
    <source>
        <dbReference type="ARBA" id="ARBA00022967"/>
    </source>
</evidence>
<keyword evidence="2" id="KW-0547">Nucleotide-binding</keyword>
<dbReference type="GO" id="GO:0005524">
    <property type="term" value="F:ATP binding"/>
    <property type="evidence" value="ECO:0007669"/>
    <property type="project" value="UniProtKB-KW"/>
</dbReference>
<comment type="similarity">
    <text evidence="1">Belongs to the ABC transporter superfamily.</text>
</comment>
<evidence type="ECO:0000256" key="3">
    <source>
        <dbReference type="ARBA" id="ARBA00022840"/>
    </source>
</evidence>
<sequence>MTGPRTPAASSLSISDLAVRGEDGRVILTVPALEAAPGVSLAIEGPSGAGKSTFLYALAGLVTHTSGSIRWGATDLLAASGTERTRFRKNHLGMIFQDHLLFEELSPLANAAISAGYAPRARRRAIVERARTLLERFGLGDVEARTVRSFSGGERQRIAVARALAGNPDIILADEPTAALDRANADRLIDDLAGLAREEDRTLIVVSHDARLTNAMQRRVRIADGRLVEADAG</sequence>
<keyword evidence="4" id="KW-1278">Translocase</keyword>
<dbReference type="SMART" id="SM00382">
    <property type="entry name" value="AAA"/>
    <property type="match status" value="1"/>
</dbReference>
<dbReference type="Proteomes" id="UP001294412">
    <property type="component" value="Unassembled WGS sequence"/>
</dbReference>
<name>A0ABU5I149_9HYPH</name>